<dbReference type="InterPro" id="IPR007922">
    <property type="entry name" value="DciA-like"/>
</dbReference>
<dbReference type="OrthoDB" id="9796545at2"/>
<keyword evidence="2" id="KW-1185">Reference proteome</keyword>
<reference evidence="1 2" key="1">
    <citation type="submission" date="2019-09" db="EMBL/GenBank/DDBJ databases">
        <title>Distinct polysaccharide growth profiles of human intestinal Prevotella copri isolates.</title>
        <authorList>
            <person name="Fehlner-Peach H."/>
            <person name="Magnabosco C."/>
            <person name="Raghavan V."/>
            <person name="Scher J.U."/>
            <person name="Tett A."/>
            <person name="Cox L.M."/>
            <person name="Gottsegen C."/>
            <person name="Watters A."/>
            <person name="Wiltshire- Gordon J.D."/>
            <person name="Segata N."/>
            <person name="Bonneau R."/>
            <person name="Littman D.R."/>
        </authorList>
    </citation>
    <scope>NUCLEOTIDE SEQUENCE [LARGE SCALE GENOMIC DNA]</scope>
    <source>
        <strain evidence="2">iAQ1173</strain>
    </source>
</reference>
<name>A0A6A7WA97_9BACT</name>
<dbReference type="PANTHER" id="PTHR36456">
    <property type="entry name" value="UPF0232 PROTEIN SCO3875"/>
    <property type="match status" value="1"/>
</dbReference>
<protein>
    <submittedName>
        <fullName evidence="1">DUF721 domain-containing protein</fullName>
    </submittedName>
</protein>
<dbReference type="RefSeq" id="WP_022251339.1">
    <property type="nucleotide sequence ID" value="NZ_VZAD01000041.1"/>
</dbReference>
<evidence type="ECO:0000313" key="2">
    <source>
        <dbReference type="Proteomes" id="UP000384372"/>
    </source>
</evidence>
<accession>A0A6A7WA97</accession>
<organism evidence="1 2">
    <name type="scientific">Segatella copri</name>
    <dbReference type="NCBI Taxonomy" id="165179"/>
    <lineage>
        <taxon>Bacteria</taxon>
        <taxon>Pseudomonadati</taxon>
        <taxon>Bacteroidota</taxon>
        <taxon>Bacteroidia</taxon>
        <taxon>Bacteroidales</taxon>
        <taxon>Prevotellaceae</taxon>
        <taxon>Segatella</taxon>
    </lineage>
</organism>
<dbReference type="Proteomes" id="UP000384372">
    <property type="component" value="Unassembled WGS sequence"/>
</dbReference>
<evidence type="ECO:0000313" key="1">
    <source>
        <dbReference type="EMBL" id="MQP11335.1"/>
    </source>
</evidence>
<proteinExistence type="predicted"/>
<sequence>MFRRKVRSLSELLPEILRREGLETPLQQKRLLASWDQVVGEPVAKYTGDKFIKNQTLFVKILSPALRADLSLSRSLLVKRLNEAAKAFVISDIKFYTIASILISVASVGTVSVF</sequence>
<dbReference type="PANTHER" id="PTHR36456:SF1">
    <property type="entry name" value="UPF0232 PROTEIN SCO3875"/>
    <property type="match status" value="1"/>
</dbReference>
<comment type="caution">
    <text evidence="1">The sequence shown here is derived from an EMBL/GenBank/DDBJ whole genome shotgun (WGS) entry which is preliminary data.</text>
</comment>
<dbReference type="Pfam" id="PF05258">
    <property type="entry name" value="DciA"/>
    <property type="match status" value="1"/>
</dbReference>
<gene>
    <name evidence="1" type="ORF">F7D20_05005</name>
</gene>
<dbReference type="AlphaFoldDB" id="A0A6A7WA97"/>
<dbReference type="EMBL" id="VZAD01000041">
    <property type="protein sequence ID" value="MQP11335.1"/>
    <property type="molecule type" value="Genomic_DNA"/>
</dbReference>